<dbReference type="NCBIfam" id="TIGR00688">
    <property type="entry name" value="rarD"/>
    <property type="match status" value="1"/>
</dbReference>
<comment type="subcellular location">
    <subcellularLocation>
        <location evidence="1">Cell membrane</location>
        <topology evidence="1">Multi-pass membrane protein</topology>
    </subcellularLocation>
</comment>
<feature type="transmembrane region" description="Helical" evidence="8">
    <location>
        <begin position="109"/>
        <end position="125"/>
    </location>
</feature>
<feature type="transmembrane region" description="Helical" evidence="8">
    <location>
        <begin position="6"/>
        <end position="30"/>
    </location>
</feature>
<comment type="caution">
    <text evidence="9">The sequence shown here is derived from an EMBL/GenBank/DDBJ whole genome shotgun (WGS) entry which is preliminary data.</text>
</comment>
<dbReference type="OrthoDB" id="3250831at2"/>
<evidence type="ECO:0000256" key="7">
    <source>
        <dbReference type="ARBA" id="ARBA00023136"/>
    </source>
</evidence>
<keyword evidence="5 8" id="KW-0812">Transmembrane</keyword>
<keyword evidence="3" id="KW-0813">Transport</keyword>
<proteinExistence type="inferred from homology"/>
<dbReference type="SUPFAM" id="SSF103481">
    <property type="entry name" value="Multidrug resistance efflux transporter EmrE"/>
    <property type="match status" value="1"/>
</dbReference>
<feature type="transmembrane region" description="Helical" evidence="8">
    <location>
        <begin position="160"/>
        <end position="181"/>
    </location>
</feature>
<keyword evidence="7 8" id="KW-0472">Membrane</keyword>
<sequence>MFLLAGLVSVSAEVVFAWRVVIAFACYGLALAHPGARRALRMLWRRLCSRWWMPLLSLLLTAIVGVQLWLFMWAPQNGHALDTSLGYLLLPICLVLCGRFLMKHPVSPLQWVVVGLAAVAVTVKLVATPELSWVTLVICIPYAVYFVVRQRFGLDGPIVFGWEIALMLPVAAAFLLTGAGPSSGSETVAMLAIGLASAAAMTLYLAASSLLTMPVFGLLGYVEPVLLVVVAMLLGERMQGADVFVYGILAVALTMLAVDGFRVARRTR</sequence>
<evidence type="ECO:0000313" key="9">
    <source>
        <dbReference type="EMBL" id="REJ08253.1"/>
    </source>
</evidence>
<gene>
    <name evidence="9" type="primary">rarD</name>
    <name evidence="9" type="ORF">DY023_01510</name>
</gene>
<dbReference type="GO" id="GO:0005886">
    <property type="term" value="C:plasma membrane"/>
    <property type="evidence" value="ECO:0007669"/>
    <property type="project" value="UniProtKB-SubCell"/>
</dbReference>
<feature type="transmembrane region" description="Helical" evidence="8">
    <location>
        <begin position="218"/>
        <end position="237"/>
    </location>
</feature>
<feature type="transmembrane region" description="Helical" evidence="8">
    <location>
        <begin position="187"/>
        <end position="206"/>
    </location>
</feature>
<keyword evidence="6 8" id="KW-1133">Transmembrane helix</keyword>
<dbReference type="InterPro" id="IPR004626">
    <property type="entry name" value="RarD"/>
</dbReference>
<name>A0A371NZP6_9MICO</name>
<feature type="transmembrane region" description="Helical" evidence="8">
    <location>
        <begin position="51"/>
        <end position="72"/>
    </location>
</feature>
<feature type="transmembrane region" description="Helical" evidence="8">
    <location>
        <begin position="84"/>
        <end position="102"/>
    </location>
</feature>
<protein>
    <submittedName>
        <fullName evidence="9">EamA family transporter RarD</fullName>
    </submittedName>
</protein>
<feature type="transmembrane region" description="Helical" evidence="8">
    <location>
        <begin position="131"/>
        <end position="148"/>
    </location>
</feature>
<evidence type="ECO:0000256" key="4">
    <source>
        <dbReference type="ARBA" id="ARBA00022475"/>
    </source>
</evidence>
<keyword evidence="4" id="KW-1003">Cell membrane</keyword>
<organism evidence="9 10">
    <name type="scientific">Microbacterium bovistercoris</name>
    <dbReference type="NCBI Taxonomy" id="2293570"/>
    <lineage>
        <taxon>Bacteria</taxon>
        <taxon>Bacillati</taxon>
        <taxon>Actinomycetota</taxon>
        <taxon>Actinomycetes</taxon>
        <taxon>Micrococcales</taxon>
        <taxon>Microbacteriaceae</taxon>
        <taxon>Microbacterium</taxon>
    </lineage>
</organism>
<dbReference type="Proteomes" id="UP000262172">
    <property type="component" value="Unassembled WGS sequence"/>
</dbReference>
<comment type="similarity">
    <text evidence="2">Belongs to the EamA transporter family.</text>
</comment>
<evidence type="ECO:0000256" key="8">
    <source>
        <dbReference type="SAM" id="Phobius"/>
    </source>
</evidence>
<keyword evidence="10" id="KW-1185">Reference proteome</keyword>
<dbReference type="EMBL" id="QUAB01000012">
    <property type="protein sequence ID" value="REJ08253.1"/>
    <property type="molecule type" value="Genomic_DNA"/>
</dbReference>
<dbReference type="AlphaFoldDB" id="A0A371NZP6"/>
<dbReference type="InterPro" id="IPR037185">
    <property type="entry name" value="EmrE-like"/>
</dbReference>
<evidence type="ECO:0000256" key="3">
    <source>
        <dbReference type="ARBA" id="ARBA00022448"/>
    </source>
</evidence>
<evidence type="ECO:0000313" key="10">
    <source>
        <dbReference type="Proteomes" id="UP000262172"/>
    </source>
</evidence>
<evidence type="ECO:0000256" key="6">
    <source>
        <dbReference type="ARBA" id="ARBA00022989"/>
    </source>
</evidence>
<evidence type="ECO:0000256" key="2">
    <source>
        <dbReference type="ARBA" id="ARBA00007362"/>
    </source>
</evidence>
<feature type="transmembrane region" description="Helical" evidence="8">
    <location>
        <begin position="243"/>
        <end position="264"/>
    </location>
</feature>
<reference evidence="9 10" key="1">
    <citation type="submission" date="2018-08" db="EMBL/GenBank/DDBJ databases">
        <title>Isolation, diversity and antifungal activity of Actinobacteria from cow dung.</title>
        <authorList>
            <person name="Ling L."/>
        </authorList>
    </citation>
    <scope>NUCLEOTIDE SEQUENCE [LARGE SCALE GENOMIC DNA]</scope>
    <source>
        <strain evidence="9 10">NEAU-LLE</strain>
    </source>
</reference>
<evidence type="ECO:0000256" key="1">
    <source>
        <dbReference type="ARBA" id="ARBA00004651"/>
    </source>
</evidence>
<evidence type="ECO:0000256" key="5">
    <source>
        <dbReference type="ARBA" id="ARBA00022692"/>
    </source>
</evidence>
<accession>A0A371NZP6</accession>